<evidence type="ECO:0000313" key="2">
    <source>
        <dbReference type="EMBL" id="CAJ0891945.1"/>
    </source>
</evidence>
<feature type="region of interest" description="Disordered" evidence="1">
    <location>
        <begin position="147"/>
        <end position="166"/>
    </location>
</feature>
<gene>
    <name evidence="2" type="ORF">AMST5_04177</name>
</gene>
<feature type="compositionally biased region" description="Basic and acidic residues" evidence="1">
    <location>
        <begin position="156"/>
        <end position="166"/>
    </location>
</feature>
<organism evidence="2">
    <name type="scientific">freshwater sediment metagenome</name>
    <dbReference type="NCBI Taxonomy" id="556182"/>
    <lineage>
        <taxon>unclassified sequences</taxon>
        <taxon>metagenomes</taxon>
        <taxon>ecological metagenomes</taxon>
    </lineage>
</organism>
<name>A0AA48M6R2_9ZZZZ</name>
<proteinExistence type="predicted"/>
<dbReference type="EMBL" id="OY288114">
    <property type="protein sequence ID" value="CAJ0891945.1"/>
    <property type="molecule type" value="Genomic_DNA"/>
</dbReference>
<sequence>MAAPTRKFSTAARARGRLADPVALGRFRRGHGEILDPDAWLKVLANTLAAVPPKERPPRNGTAPPAVYLDLRDSTLASHAARCCVEADFDQVRAQVAATKDWLRTRRRDGKKLRVMMRMDEIGRLLGITEEERLALKIYSLGTMDGSPAKRARAKRERDREHKEPVRWLQGARPRDVYERQSRAFRGSALGRKRASVAGRWRRNVAR</sequence>
<protein>
    <submittedName>
        <fullName evidence="2">Uncharacterized protein</fullName>
    </submittedName>
</protein>
<dbReference type="AlphaFoldDB" id="A0AA48M6R2"/>
<accession>A0AA48M6R2</accession>
<reference evidence="2" key="1">
    <citation type="submission" date="2023-07" db="EMBL/GenBank/DDBJ databases">
        <authorList>
            <person name="Pelsma A.J. K."/>
        </authorList>
    </citation>
    <scope>NUCLEOTIDE SEQUENCE</scope>
</reference>
<evidence type="ECO:0000256" key="1">
    <source>
        <dbReference type="SAM" id="MobiDB-lite"/>
    </source>
</evidence>